<evidence type="ECO:0000313" key="2">
    <source>
        <dbReference type="Proteomes" id="UP000001572"/>
    </source>
</evidence>
<dbReference type="Proteomes" id="UP000001572">
    <property type="component" value="Chromosome"/>
</dbReference>
<name>A6TSR9_ALKMQ</name>
<evidence type="ECO:0000313" key="1">
    <source>
        <dbReference type="EMBL" id="ABR49237.1"/>
    </source>
</evidence>
<dbReference type="EMBL" id="CP000724">
    <property type="protein sequence ID" value="ABR49237.1"/>
    <property type="molecule type" value="Genomic_DNA"/>
</dbReference>
<sequence length="43" mass="4894">MGHMIMLNTEGLIIKDHFTGDLETSKHKLQQAIDEMKNPLLSN</sequence>
<dbReference type="KEGG" id="amt:Amet_3097"/>
<dbReference type="AlphaFoldDB" id="A6TSR9"/>
<keyword evidence="2" id="KW-1185">Reference proteome</keyword>
<accession>A6TSR9</accession>
<protein>
    <submittedName>
        <fullName evidence="1">Uncharacterized protein</fullName>
    </submittedName>
</protein>
<dbReference type="HOGENOM" id="CLU_3228700_0_0_9"/>
<proteinExistence type="predicted"/>
<gene>
    <name evidence="1" type="ordered locus">Amet_3097</name>
</gene>
<organism evidence="1 2">
    <name type="scientific">Alkaliphilus metalliredigens (strain QYMF)</name>
    <dbReference type="NCBI Taxonomy" id="293826"/>
    <lineage>
        <taxon>Bacteria</taxon>
        <taxon>Bacillati</taxon>
        <taxon>Bacillota</taxon>
        <taxon>Clostridia</taxon>
        <taxon>Peptostreptococcales</taxon>
        <taxon>Natronincolaceae</taxon>
        <taxon>Alkaliphilus</taxon>
    </lineage>
</organism>
<reference evidence="2" key="1">
    <citation type="journal article" date="2016" name="Genome Announc.">
        <title>Complete genome sequence of Alkaliphilus metalliredigens strain QYMF, an alkaliphilic and metal-reducing bacterium isolated from borax-contaminated leachate ponds.</title>
        <authorList>
            <person name="Hwang C."/>
            <person name="Copeland A."/>
            <person name="Lucas S."/>
            <person name="Lapidus A."/>
            <person name="Barry K."/>
            <person name="Detter J.C."/>
            <person name="Glavina Del Rio T."/>
            <person name="Hammon N."/>
            <person name="Israni S."/>
            <person name="Dalin E."/>
            <person name="Tice H."/>
            <person name="Pitluck S."/>
            <person name="Chertkov O."/>
            <person name="Brettin T."/>
            <person name="Bruce D."/>
            <person name="Han C."/>
            <person name="Schmutz J."/>
            <person name="Larimer F."/>
            <person name="Land M.L."/>
            <person name="Hauser L."/>
            <person name="Kyrpides N."/>
            <person name="Mikhailova N."/>
            <person name="Ye Q."/>
            <person name="Zhou J."/>
            <person name="Richardson P."/>
            <person name="Fields M.W."/>
        </authorList>
    </citation>
    <scope>NUCLEOTIDE SEQUENCE [LARGE SCALE GENOMIC DNA]</scope>
    <source>
        <strain evidence="2">QYMF</strain>
    </source>
</reference>